<reference evidence="14 15" key="1">
    <citation type="submission" date="2023-06" db="EMBL/GenBank/DDBJ databases">
        <authorList>
            <person name="Feng G."/>
            <person name="Li J."/>
            <person name="Zhu H."/>
        </authorList>
    </citation>
    <scope>NUCLEOTIDE SEQUENCE [LARGE SCALE GENOMIC DNA]</scope>
    <source>
        <strain evidence="14 15">RHCJP20</strain>
    </source>
</reference>
<feature type="binding site" evidence="10">
    <location>
        <position position="125"/>
    </location>
    <ligand>
        <name>UDP-N-acetyl-alpha-D-glucosamine</name>
        <dbReference type="ChEBI" id="CHEBI:57705"/>
    </ligand>
</feature>
<keyword evidence="15" id="KW-1185">Reference proteome</keyword>
<evidence type="ECO:0000256" key="6">
    <source>
        <dbReference type="ARBA" id="ARBA00022984"/>
    </source>
</evidence>
<gene>
    <name evidence="10" type="primary">murG</name>
    <name evidence="14" type="ORF">QUG98_08125</name>
</gene>
<accession>A0ABT7THS1</accession>
<dbReference type="InterPro" id="IPR007235">
    <property type="entry name" value="Glyco_trans_28_C"/>
</dbReference>
<evidence type="ECO:0000313" key="15">
    <source>
        <dbReference type="Proteomes" id="UP001235720"/>
    </source>
</evidence>
<comment type="similarity">
    <text evidence="10">Belongs to the glycosyltransferase 28 family. MurG subfamily.</text>
</comment>
<evidence type="ECO:0000256" key="8">
    <source>
        <dbReference type="ARBA" id="ARBA00023306"/>
    </source>
</evidence>
<dbReference type="GO" id="GO:0016757">
    <property type="term" value="F:glycosyltransferase activity"/>
    <property type="evidence" value="ECO:0007669"/>
    <property type="project" value="UniProtKB-KW"/>
</dbReference>
<feature type="region of interest" description="Disordered" evidence="11">
    <location>
        <begin position="353"/>
        <end position="414"/>
    </location>
</feature>
<keyword evidence="1 10" id="KW-1003">Cell membrane</keyword>
<evidence type="ECO:0000256" key="1">
    <source>
        <dbReference type="ARBA" id="ARBA00022475"/>
    </source>
</evidence>
<protein>
    <recommendedName>
        <fullName evidence="10">UDP-N-acetylglucosamine--N-acetylmuramyl-(pentapeptide) pyrophosphoryl-undecaprenol N-acetylglucosamine transferase</fullName>
        <ecNumber evidence="10">2.4.1.227</ecNumber>
    </recommendedName>
    <alternativeName>
        <fullName evidence="10">Undecaprenyl-PP-MurNAc-pentapeptide-UDPGlcNAc GlcNAc transferase</fullName>
    </alternativeName>
</protein>
<keyword evidence="3 10" id="KW-0328">Glycosyltransferase</keyword>
<keyword evidence="4 10" id="KW-0808">Transferase</keyword>
<keyword evidence="5 10" id="KW-0133">Cell shape</keyword>
<dbReference type="PANTHER" id="PTHR21015:SF22">
    <property type="entry name" value="GLYCOSYLTRANSFERASE"/>
    <property type="match status" value="1"/>
</dbReference>
<dbReference type="Pfam" id="PF03033">
    <property type="entry name" value="Glyco_transf_28"/>
    <property type="match status" value="1"/>
</dbReference>
<evidence type="ECO:0000256" key="5">
    <source>
        <dbReference type="ARBA" id="ARBA00022960"/>
    </source>
</evidence>
<dbReference type="CDD" id="cd03785">
    <property type="entry name" value="GT28_MurG"/>
    <property type="match status" value="1"/>
</dbReference>
<feature type="domain" description="Glycosyltransferase family 28 N-terminal" evidence="12">
    <location>
        <begin position="5"/>
        <end position="136"/>
    </location>
</feature>
<keyword evidence="6 10" id="KW-0573">Peptidoglycan synthesis</keyword>
<dbReference type="InterPro" id="IPR004276">
    <property type="entry name" value="GlycoTrans_28_N"/>
</dbReference>
<comment type="caution">
    <text evidence="14">The sequence shown here is derived from an EMBL/GenBank/DDBJ whole genome shotgun (WGS) entry which is preliminary data.</text>
</comment>
<dbReference type="Pfam" id="PF04101">
    <property type="entry name" value="Glyco_tran_28_C"/>
    <property type="match status" value="1"/>
</dbReference>
<feature type="compositionally biased region" description="Basic and acidic residues" evidence="11">
    <location>
        <begin position="362"/>
        <end position="397"/>
    </location>
</feature>
<keyword evidence="7 10" id="KW-0472">Membrane</keyword>
<comment type="catalytic activity">
    <reaction evidence="10">
        <text>di-trans,octa-cis-undecaprenyl diphospho-N-acetyl-alpha-D-muramoyl-L-alanyl-D-glutamyl-meso-2,6-diaminopimeloyl-D-alanyl-D-alanine + UDP-N-acetyl-alpha-D-glucosamine = di-trans,octa-cis-undecaprenyl diphospho-[N-acetyl-alpha-D-glucosaminyl-(1-&gt;4)]-N-acetyl-alpha-D-muramoyl-L-alanyl-D-glutamyl-meso-2,6-diaminopimeloyl-D-alanyl-D-alanine + UDP + H(+)</text>
        <dbReference type="Rhea" id="RHEA:31227"/>
        <dbReference type="ChEBI" id="CHEBI:15378"/>
        <dbReference type="ChEBI" id="CHEBI:57705"/>
        <dbReference type="ChEBI" id="CHEBI:58223"/>
        <dbReference type="ChEBI" id="CHEBI:61387"/>
        <dbReference type="ChEBI" id="CHEBI:61388"/>
        <dbReference type="EC" id="2.4.1.227"/>
    </reaction>
</comment>
<feature type="domain" description="Glycosyl transferase family 28 C-terminal" evidence="13">
    <location>
        <begin position="189"/>
        <end position="346"/>
    </location>
</feature>
<feature type="binding site" evidence="10">
    <location>
        <begin position="11"/>
        <end position="13"/>
    </location>
    <ligand>
        <name>UDP-N-acetyl-alpha-D-glucosamine</name>
        <dbReference type="ChEBI" id="CHEBI:57705"/>
    </ligand>
</feature>
<organism evidence="14 15">
    <name type="scientific">Curtobacterium subtropicum</name>
    <dbReference type="NCBI Taxonomy" id="3055138"/>
    <lineage>
        <taxon>Bacteria</taxon>
        <taxon>Bacillati</taxon>
        <taxon>Actinomycetota</taxon>
        <taxon>Actinomycetes</taxon>
        <taxon>Micrococcales</taxon>
        <taxon>Microbacteriaceae</taxon>
        <taxon>Curtobacterium</taxon>
    </lineage>
</organism>
<comment type="function">
    <text evidence="10">Cell wall formation. Catalyzes the transfer of a GlcNAc subunit on undecaprenyl-pyrophosphoryl-MurNAc-pentapeptide (lipid intermediate I) to form undecaprenyl-pyrophosphoryl-MurNAc-(pentapeptide)GlcNAc (lipid intermediate II).</text>
</comment>
<feature type="binding site" evidence="10">
    <location>
        <position position="196"/>
    </location>
    <ligand>
        <name>UDP-N-acetyl-alpha-D-glucosamine</name>
        <dbReference type="ChEBI" id="CHEBI:57705"/>
    </ligand>
</feature>
<feature type="binding site" evidence="10">
    <location>
        <position position="288"/>
    </location>
    <ligand>
        <name>UDP-N-acetyl-alpha-D-glucosamine</name>
        <dbReference type="ChEBI" id="CHEBI:57705"/>
    </ligand>
</feature>
<comment type="subcellular location">
    <subcellularLocation>
        <location evidence="10">Cell membrane</location>
        <topology evidence="10">Peripheral membrane protein</topology>
        <orientation evidence="10">Cytoplasmic side</orientation>
    </subcellularLocation>
</comment>
<comment type="pathway">
    <text evidence="10">Cell wall biogenesis; peptidoglycan biosynthesis.</text>
</comment>
<evidence type="ECO:0000256" key="3">
    <source>
        <dbReference type="ARBA" id="ARBA00022676"/>
    </source>
</evidence>
<proteinExistence type="inferred from homology"/>
<dbReference type="PANTHER" id="PTHR21015">
    <property type="entry name" value="UDP-N-ACETYLGLUCOSAMINE--N-ACETYLMURAMYL-(PENTAPEPTIDE) PYROPHOSPHORYL-UNDECAPRENOL N-ACETYLGLUCOSAMINE TRANSFERASE 1"/>
    <property type="match status" value="1"/>
</dbReference>
<evidence type="ECO:0000313" key="14">
    <source>
        <dbReference type="EMBL" id="MDM7888419.1"/>
    </source>
</evidence>
<comment type="caution">
    <text evidence="10">Lacks conserved residue(s) required for the propagation of feature annotation.</text>
</comment>
<dbReference type="RefSeq" id="WP_289470047.1">
    <property type="nucleotide sequence ID" value="NZ_JAUCMM010000004.1"/>
</dbReference>
<dbReference type="SUPFAM" id="SSF53756">
    <property type="entry name" value="UDP-Glycosyltransferase/glycogen phosphorylase"/>
    <property type="match status" value="1"/>
</dbReference>
<feature type="binding site" evidence="10">
    <location>
        <position position="162"/>
    </location>
    <ligand>
        <name>UDP-N-acetyl-alpha-D-glucosamine</name>
        <dbReference type="ChEBI" id="CHEBI:57705"/>
    </ligand>
</feature>
<sequence>MSTYLFAGGGTAGHVNPLLAVADRLTEQDPDARVLVLGTAEGLEARLVPMRGYELLTIPRLPFPRKLDARALRFPGGFLGAVRRTERFIREHDVEVVLGVGGYAAAPAYIAAKRTGTPIVVHEQNAKPGLANRLAALLTRHVGLTFSNTHLRHGRLVGMPLRREIESLDRRASRAEGLAEFGLDPERPVLLVTGGSSGARSINTTVNRSATAIVDAGWQVLHVVGGKSDIGPSDLDGYHVLPYCDRMDLAYAASDFVVSRSGAGMVCELTAVGLPSVLVPYPVGNGEQRHNAADVVGAGGAVLVDDAAFTDEWVTFQLLPVLRDRARIADMAVRAGSVGHRDGADRMTALVREAAERSSGARPDRSSGARPDRSSGARPDRSSGARPDRSSGARPDRTSGPGADRTSTSTTEER</sequence>
<evidence type="ECO:0000256" key="10">
    <source>
        <dbReference type="HAMAP-Rule" id="MF_00033"/>
    </source>
</evidence>
<keyword evidence="2 10" id="KW-0132">Cell division</keyword>
<evidence type="ECO:0000256" key="4">
    <source>
        <dbReference type="ARBA" id="ARBA00022679"/>
    </source>
</evidence>
<keyword evidence="9 10" id="KW-0961">Cell wall biogenesis/degradation</keyword>
<evidence type="ECO:0000256" key="9">
    <source>
        <dbReference type="ARBA" id="ARBA00023316"/>
    </source>
</evidence>
<dbReference type="EC" id="2.4.1.227" evidence="10"/>
<dbReference type="Gene3D" id="3.40.50.2000">
    <property type="entry name" value="Glycogen Phosphorylase B"/>
    <property type="match status" value="2"/>
</dbReference>
<evidence type="ECO:0000259" key="13">
    <source>
        <dbReference type="Pfam" id="PF04101"/>
    </source>
</evidence>
<dbReference type="HAMAP" id="MF_00033">
    <property type="entry name" value="MurG"/>
    <property type="match status" value="1"/>
</dbReference>
<evidence type="ECO:0000259" key="12">
    <source>
        <dbReference type="Pfam" id="PF03033"/>
    </source>
</evidence>
<dbReference type="Proteomes" id="UP001235720">
    <property type="component" value="Unassembled WGS sequence"/>
</dbReference>
<dbReference type="InterPro" id="IPR006009">
    <property type="entry name" value="GlcNAc_MurG"/>
</dbReference>
<feature type="compositionally biased region" description="Polar residues" evidence="11">
    <location>
        <begin position="405"/>
        <end position="414"/>
    </location>
</feature>
<evidence type="ECO:0000256" key="2">
    <source>
        <dbReference type="ARBA" id="ARBA00022618"/>
    </source>
</evidence>
<evidence type="ECO:0000256" key="11">
    <source>
        <dbReference type="SAM" id="MobiDB-lite"/>
    </source>
</evidence>
<evidence type="ECO:0000256" key="7">
    <source>
        <dbReference type="ARBA" id="ARBA00023136"/>
    </source>
</evidence>
<dbReference type="EMBL" id="JAUCMM010000004">
    <property type="protein sequence ID" value="MDM7888419.1"/>
    <property type="molecule type" value="Genomic_DNA"/>
</dbReference>
<keyword evidence="8 10" id="KW-0131">Cell cycle</keyword>
<name>A0ABT7THS1_9MICO</name>